<evidence type="ECO:0000256" key="1">
    <source>
        <dbReference type="ARBA" id="ARBA00022801"/>
    </source>
</evidence>
<gene>
    <name evidence="3" type="ORF">METEAL_12530</name>
</gene>
<dbReference type="InterPro" id="IPR001932">
    <property type="entry name" value="PPM-type_phosphatase-like_dom"/>
</dbReference>
<organism evidence="3 4">
    <name type="scientific">Mesoterricola silvestris</name>
    <dbReference type="NCBI Taxonomy" id="2927979"/>
    <lineage>
        <taxon>Bacteria</taxon>
        <taxon>Pseudomonadati</taxon>
        <taxon>Acidobacteriota</taxon>
        <taxon>Holophagae</taxon>
        <taxon>Holophagales</taxon>
        <taxon>Holophagaceae</taxon>
        <taxon>Mesoterricola</taxon>
    </lineage>
</organism>
<evidence type="ECO:0000313" key="3">
    <source>
        <dbReference type="EMBL" id="BDU72079.1"/>
    </source>
</evidence>
<dbReference type="InterPro" id="IPR036457">
    <property type="entry name" value="PPM-type-like_dom_sf"/>
</dbReference>
<dbReference type="Proteomes" id="UP001238179">
    <property type="component" value="Chromosome"/>
</dbReference>
<dbReference type="KEGG" id="msil:METEAL_12530"/>
<dbReference type="GO" id="GO:0016791">
    <property type="term" value="F:phosphatase activity"/>
    <property type="evidence" value="ECO:0007669"/>
    <property type="project" value="TreeGrafter"/>
</dbReference>
<name>A0AA48K7N6_9BACT</name>
<dbReference type="AlphaFoldDB" id="A0AA48K7N6"/>
<sequence>MTGPAGMPPFERLRELCTRIPEGTQELLPIIDFLETFPAQATEEALIHLVGVTALGIAKASQGGIWNGTRWIFLRGNASPFPSHPGPGWTSLPWAYGEEQYGHLVVRTPEVPAALTLLLSISAPLLAWRRLEANRSDQNRALALQLSRLNTLFDLTRNLGEVETRGELIRLMGNTLAGEFHIQRLLVVGADGSVVHSRGLGPLPAVLEGESIHRIVAEKGLAHAVELRDQDHSYGFAYAAEPAQGRLNDDDELFFQTLINITSTQLGGLELRETRIQAMKLEKDLELARNIQRRILPKRLPEPEGWQCAAANLPYQAVGGDLYDLWMASDVDRSPRLHIALADISGKGLPASLMMTQLSAFLRAMADRRVVDWGALALRLNARMNEVRDQNRFATLFMGSLNPATGDLRYVNAGHNPPLLVPGDGRPLEHLQPTGPMVGLLPGAVFREGRATMHPGDALVIFTDGVSEAENLAGEDMGEDPLVATVLENPGASADDLFEKLLTRTFQHLDGGGFKDDVTLVVIKRL</sequence>
<feature type="domain" description="PPM-type phosphatase" evidence="2">
    <location>
        <begin position="303"/>
        <end position="525"/>
    </location>
</feature>
<protein>
    <recommendedName>
        <fullName evidence="2">PPM-type phosphatase domain-containing protein</fullName>
    </recommendedName>
</protein>
<dbReference type="SMART" id="SM00331">
    <property type="entry name" value="PP2C_SIG"/>
    <property type="match status" value="1"/>
</dbReference>
<keyword evidence="4" id="KW-1185">Reference proteome</keyword>
<dbReference type="InterPro" id="IPR052016">
    <property type="entry name" value="Bact_Sigma-Reg"/>
</dbReference>
<dbReference type="Gene3D" id="3.60.40.10">
    <property type="entry name" value="PPM-type phosphatase domain"/>
    <property type="match status" value="1"/>
</dbReference>
<dbReference type="PANTHER" id="PTHR43156">
    <property type="entry name" value="STAGE II SPORULATION PROTEIN E-RELATED"/>
    <property type="match status" value="1"/>
</dbReference>
<proteinExistence type="predicted"/>
<dbReference type="PANTHER" id="PTHR43156:SF2">
    <property type="entry name" value="STAGE II SPORULATION PROTEIN E"/>
    <property type="match status" value="1"/>
</dbReference>
<accession>A0AA48K7N6</accession>
<reference evidence="4" key="1">
    <citation type="journal article" date="2023" name="Int. J. Syst. Evol. Microbiol.">
        <title>Mesoterricola silvestris gen. nov., sp. nov., Mesoterricola sediminis sp. nov., Geothrix oryzae sp. nov., Geothrix edaphica sp. nov., Geothrix rubra sp. nov., and Geothrix limicola sp. nov., six novel members of Acidobacteriota isolated from soils.</title>
        <authorList>
            <person name="Itoh H."/>
            <person name="Sugisawa Y."/>
            <person name="Mise K."/>
            <person name="Xu Z."/>
            <person name="Kuniyasu M."/>
            <person name="Ushijima N."/>
            <person name="Kawano K."/>
            <person name="Kobayashi E."/>
            <person name="Shiratori Y."/>
            <person name="Masuda Y."/>
            <person name="Senoo K."/>
        </authorList>
    </citation>
    <scope>NUCLEOTIDE SEQUENCE [LARGE SCALE GENOMIC DNA]</scope>
    <source>
        <strain evidence="4">W79</strain>
    </source>
</reference>
<dbReference type="RefSeq" id="WP_316414985.1">
    <property type="nucleotide sequence ID" value="NZ_AP027080.1"/>
</dbReference>
<evidence type="ECO:0000313" key="4">
    <source>
        <dbReference type="Proteomes" id="UP001238179"/>
    </source>
</evidence>
<evidence type="ECO:0000259" key="2">
    <source>
        <dbReference type="SMART" id="SM00331"/>
    </source>
</evidence>
<keyword evidence="1" id="KW-0378">Hydrolase</keyword>
<dbReference type="EMBL" id="AP027080">
    <property type="protein sequence ID" value="BDU72079.1"/>
    <property type="molecule type" value="Genomic_DNA"/>
</dbReference>
<dbReference type="Pfam" id="PF07228">
    <property type="entry name" value="SpoIIE"/>
    <property type="match status" value="1"/>
</dbReference>
<dbReference type="SUPFAM" id="SSF81606">
    <property type="entry name" value="PP2C-like"/>
    <property type="match status" value="1"/>
</dbReference>